<dbReference type="AlphaFoldDB" id="A0A0G4EVE4"/>
<dbReference type="VEuPathDB" id="CryptoDB:Vbra_13427"/>
<gene>
    <name evidence="2" type="ORF">Vbra_13427</name>
</gene>
<dbReference type="InParanoid" id="A0A0G4EVE4"/>
<sequence>MIAFWRDPHVFYKALSQAYPNLPHHSEGKMKICLPRIPHLRLSAPADLSLARAHSEDQTTDSSEHEEMSAPTAADMAALKACVGCLSPPHGLSSVSPSSTPVVSPSFMYVESSEDVGPSPALKMG</sequence>
<accession>A0A0G4EVE4</accession>
<evidence type="ECO:0000313" key="2">
    <source>
        <dbReference type="EMBL" id="CEM02040.1"/>
    </source>
</evidence>
<protein>
    <submittedName>
        <fullName evidence="2">Uncharacterized protein</fullName>
    </submittedName>
</protein>
<feature type="region of interest" description="Disordered" evidence="1">
    <location>
        <begin position="48"/>
        <end position="71"/>
    </location>
</feature>
<organism evidence="2 3">
    <name type="scientific">Vitrella brassicaformis (strain CCMP3155)</name>
    <dbReference type="NCBI Taxonomy" id="1169540"/>
    <lineage>
        <taxon>Eukaryota</taxon>
        <taxon>Sar</taxon>
        <taxon>Alveolata</taxon>
        <taxon>Colpodellida</taxon>
        <taxon>Vitrellaceae</taxon>
        <taxon>Vitrella</taxon>
    </lineage>
</organism>
<evidence type="ECO:0000313" key="3">
    <source>
        <dbReference type="Proteomes" id="UP000041254"/>
    </source>
</evidence>
<dbReference type="EMBL" id="CDMY01000316">
    <property type="protein sequence ID" value="CEM02040.1"/>
    <property type="molecule type" value="Genomic_DNA"/>
</dbReference>
<keyword evidence="3" id="KW-1185">Reference proteome</keyword>
<name>A0A0G4EVE4_VITBC</name>
<reference evidence="2 3" key="1">
    <citation type="submission" date="2014-11" db="EMBL/GenBank/DDBJ databases">
        <authorList>
            <person name="Zhu J."/>
            <person name="Qi W."/>
            <person name="Song R."/>
        </authorList>
    </citation>
    <scope>NUCLEOTIDE SEQUENCE [LARGE SCALE GENOMIC DNA]</scope>
</reference>
<evidence type="ECO:0000256" key="1">
    <source>
        <dbReference type="SAM" id="MobiDB-lite"/>
    </source>
</evidence>
<dbReference type="Proteomes" id="UP000041254">
    <property type="component" value="Unassembled WGS sequence"/>
</dbReference>
<proteinExistence type="predicted"/>
<feature type="compositionally biased region" description="Basic and acidic residues" evidence="1">
    <location>
        <begin position="53"/>
        <end position="68"/>
    </location>
</feature>